<sequence>MIRLENFCVPTTTLTRRCYGGKCEKVQKYWSNYVASNVPFLKIFDDLVVHTILPLLKARVQAANSPLSEEGTCHQKLDFYYQRPPTIRIQPGPAWSIVKHHRDSEYGHQDGEINYWIPLTSPELTNVDLFVESHPDAEDYHPMNVQLGEMGVFHGSSCRHYIPANGSDCTRISLDFRVGIGGYYDTEYLMVGSKDDHCRRTVRL</sequence>
<organism evidence="1">
    <name type="scientific">Proboscia inermis</name>
    <dbReference type="NCBI Taxonomy" id="420281"/>
    <lineage>
        <taxon>Eukaryota</taxon>
        <taxon>Sar</taxon>
        <taxon>Stramenopiles</taxon>
        <taxon>Ochrophyta</taxon>
        <taxon>Bacillariophyta</taxon>
        <taxon>Coscinodiscophyceae</taxon>
        <taxon>Rhizosoleniophycidae</taxon>
        <taxon>Rhizosoleniales</taxon>
        <taxon>Rhizosoleniaceae</taxon>
        <taxon>Proboscia</taxon>
    </lineage>
</organism>
<dbReference type="SUPFAM" id="SSF51197">
    <property type="entry name" value="Clavaminate synthase-like"/>
    <property type="match status" value="1"/>
</dbReference>
<dbReference type="EMBL" id="HBEL01041292">
    <property type="protein sequence ID" value="CAD8423058.1"/>
    <property type="molecule type" value="Transcribed_RNA"/>
</dbReference>
<gene>
    <name evidence="1" type="ORF">PINE0816_LOCUS19211</name>
    <name evidence="2" type="ORF">PINE0816_LOCUS19216</name>
</gene>
<evidence type="ECO:0000313" key="1">
    <source>
        <dbReference type="EMBL" id="CAD8423053.1"/>
    </source>
</evidence>
<name>A0A6T8NNF5_9STRA</name>
<dbReference type="AlphaFoldDB" id="A0A6T8NNF5"/>
<reference evidence="1" key="1">
    <citation type="submission" date="2021-01" db="EMBL/GenBank/DDBJ databases">
        <authorList>
            <person name="Corre E."/>
            <person name="Pelletier E."/>
            <person name="Niang G."/>
            <person name="Scheremetjew M."/>
            <person name="Finn R."/>
            <person name="Kale V."/>
            <person name="Holt S."/>
            <person name="Cochrane G."/>
            <person name="Meng A."/>
            <person name="Brown T."/>
            <person name="Cohen L."/>
        </authorList>
    </citation>
    <scope>NUCLEOTIDE SEQUENCE</scope>
    <source>
        <strain evidence="1">CCAP1064/1</strain>
    </source>
</reference>
<evidence type="ECO:0008006" key="3">
    <source>
        <dbReference type="Google" id="ProtNLM"/>
    </source>
</evidence>
<protein>
    <recommendedName>
        <fullName evidence="3">Fe2OG dioxygenase domain-containing protein</fullName>
    </recommendedName>
</protein>
<accession>A0A6T8NNF5</accession>
<evidence type="ECO:0000313" key="2">
    <source>
        <dbReference type="EMBL" id="CAD8423058.1"/>
    </source>
</evidence>
<proteinExistence type="predicted"/>
<dbReference type="EMBL" id="HBEL01041281">
    <property type="protein sequence ID" value="CAD8423053.1"/>
    <property type="molecule type" value="Transcribed_RNA"/>
</dbReference>